<name>A0A1I0Y6F7_9CELL</name>
<gene>
    <name evidence="1" type="ORF">SAMN05421867_106204</name>
</gene>
<evidence type="ECO:0000313" key="2">
    <source>
        <dbReference type="Proteomes" id="UP000199012"/>
    </source>
</evidence>
<keyword evidence="2" id="KW-1185">Reference proteome</keyword>
<sequence length="323" mass="34602">MSLLLPWTSWSEPWTLKVSDLVVDDEPHDDLLDPEHRSVLLHESLWREASLRVTSDVGGAFRRDLTGDTVDLRAHALLRCSETLWRTAIPLEKSWDGAWSGLVPVRSSVLAGSPELTVEVTGLVGGVRRLVARSEPWRLVSDRASAPASSGAPPFDSVWVDFSHSDAPTEARVDPGAYTVLATGPKGLVLYLNSAIEGLRDLLHADHAKGQRRQVRDLVGAEVARTALAAVVRAAVADVLDLTDADEAAQLPSDRTARQALAAVAGAMPSVGGVDELLERIVDVEHGPASGRFSLWAQIDSAVARLAGTTGAIADTAREVRFV</sequence>
<dbReference type="OrthoDB" id="4603006at2"/>
<reference evidence="1 2" key="1">
    <citation type="submission" date="2016-10" db="EMBL/GenBank/DDBJ databases">
        <authorList>
            <person name="de Groot N.N."/>
        </authorList>
    </citation>
    <scope>NUCLEOTIDE SEQUENCE [LARGE SCALE GENOMIC DNA]</scope>
    <source>
        <strain evidence="1 2">CGMCC 4.6945</strain>
    </source>
</reference>
<dbReference type="RefSeq" id="WP_139224383.1">
    <property type="nucleotide sequence ID" value="NZ_BONM01000021.1"/>
</dbReference>
<evidence type="ECO:0000313" key="1">
    <source>
        <dbReference type="EMBL" id="SFB08794.1"/>
    </source>
</evidence>
<accession>A0A1I0Y6F7</accession>
<dbReference type="STRING" id="988821.SAMN05421867_106204"/>
<dbReference type="EMBL" id="FOKA01000006">
    <property type="protein sequence ID" value="SFB08794.1"/>
    <property type="molecule type" value="Genomic_DNA"/>
</dbReference>
<dbReference type="Proteomes" id="UP000199012">
    <property type="component" value="Unassembled WGS sequence"/>
</dbReference>
<protein>
    <submittedName>
        <fullName evidence="1">Uncharacterized protein</fullName>
    </submittedName>
</protein>
<proteinExistence type="predicted"/>
<organism evidence="1 2">
    <name type="scientific">Cellulomonas marina</name>
    <dbReference type="NCBI Taxonomy" id="988821"/>
    <lineage>
        <taxon>Bacteria</taxon>
        <taxon>Bacillati</taxon>
        <taxon>Actinomycetota</taxon>
        <taxon>Actinomycetes</taxon>
        <taxon>Micrococcales</taxon>
        <taxon>Cellulomonadaceae</taxon>
        <taxon>Cellulomonas</taxon>
    </lineage>
</organism>
<dbReference type="AlphaFoldDB" id="A0A1I0Y6F7"/>